<keyword evidence="20" id="KW-1185">Reference proteome</keyword>
<evidence type="ECO:0000256" key="14">
    <source>
        <dbReference type="ARBA" id="ARBA00023242"/>
    </source>
</evidence>
<keyword evidence="14" id="KW-0539">Nucleus</keyword>
<evidence type="ECO:0000256" key="2">
    <source>
        <dbReference type="ARBA" id="ARBA00004138"/>
    </source>
</evidence>
<dbReference type="InterPro" id="IPR003603">
    <property type="entry name" value="U2A'_phosphoprotein32A_C"/>
</dbReference>
<feature type="compositionally biased region" description="Polar residues" evidence="17">
    <location>
        <begin position="610"/>
        <end position="619"/>
    </location>
</feature>
<proteinExistence type="inferred from homology"/>
<dbReference type="InterPro" id="IPR019194">
    <property type="entry name" value="Tscrpt_elong_fac_Eaf_N"/>
</dbReference>
<dbReference type="SMART" id="SM00365">
    <property type="entry name" value="LRR_SD22"/>
    <property type="match status" value="3"/>
</dbReference>
<evidence type="ECO:0000256" key="11">
    <source>
        <dbReference type="ARBA" id="ARBA00023069"/>
    </source>
</evidence>
<feature type="compositionally biased region" description="Low complexity" evidence="17">
    <location>
        <begin position="643"/>
        <end position="657"/>
    </location>
</feature>
<evidence type="ECO:0000256" key="1">
    <source>
        <dbReference type="ARBA" id="ARBA00004123"/>
    </source>
</evidence>
<feature type="region of interest" description="Disordered" evidence="17">
    <location>
        <begin position="643"/>
        <end position="689"/>
    </location>
</feature>
<dbReference type="GO" id="GO:0005737">
    <property type="term" value="C:cytoplasm"/>
    <property type="evidence" value="ECO:0007669"/>
    <property type="project" value="UniProtKB-SubCell"/>
</dbReference>
<keyword evidence="7" id="KW-0433">Leucine-rich repeat</keyword>
<keyword evidence="8" id="KW-0677">Repeat</keyword>
<dbReference type="Pfam" id="PF23602">
    <property type="entry name" value="CS_DNAAF11_C"/>
    <property type="match status" value="1"/>
</dbReference>
<dbReference type="SUPFAM" id="SSF52058">
    <property type="entry name" value="L domain-like"/>
    <property type="match status" value="1"/>
</dbReference>
<feature type="compositionally biased region" description="Polar residues" evidence="17">
    <location>
        <begin position="665"/>
        <end position="677"/>
    </location>
</feature>
<dbReference type="GO" id="GO:0003711">
    <property type="term" value="F:transcription elongation factor activity"/>
    <property type="evidence" value="ECO:0007669"/>
    <property type="project" value="TreeGrafter"/>
</dbReference>
<dbReference type="InterPro" id="IPR032675">
    <property type="entry name" value="LRR_dom_sf"/>
</dbReference>
<keyword evidence="11" id="KW-0969">Cilium</keyword>
<dbReference type="PANTHER" id="PTHR15970">
    <property type="entry name" value="ELL-ASSOCIATED FACTOR EAF"/>
    <property type="match status" value="1"/>
</dbReference>
<dbReference type="GO" id="GO:0006368">
    <property type="term" value="P:transcription elongation by RNA polymerase II"/>
    <property type="evidence" value="ECO:0007669"/>
    <property type="project" value="InterPro"/>
</dbReference>
<dbReference type="SMART" id="SM00446">
    <property type="entry name" value="LRRcap"/>
    <property type="match status" value="1"/>
</dbReference>
<organism evidence="19 20">
    <name type="scientific">Bugula neritina</name>
    <name type="common">Brown bryozoan</name>
    <name type="synonym">Sertularia neritina</name>
    <dbReference type="NCBI Taxonomy" id="10212"/>
    <lineage>
        <taxon>Eukaryota</taxon>
        <taxon>Metazoa</taxon>
        <taxon>Spiralia</taxon>
        <taxon>Lophotrochozoa</taxon>
        <taxon>Bryozoa</taxon>
        <taxon>Gymnolaemata</taxon>
        <taxon>Cheilostomatida</taxon>
        <taxon>Flustrina</taxon>
        <taxon>Buguloidea</taxon>
        <taxon>Bugulidae</taxon>
        <taxon>Bugula</taxon>
    </lineage>
</organism>
<evidence type="ECO:0000256" key="12">
    <source>
        <dbReference type="ARBA" id="ARBA00023159"/>
    </source>
</evidence>
<keyword evidence="12" id="KW-0010">Activator</keyword>
<keyword evidence="13" id="KW-0804">Transcription</keyword>
<feature type="region of interest" description="Disordered" evidence="17">
    <location>
        <begin position="574"/>
        <end position="631"/>
    </location>
</feature>
<sequence>MVRITEQLVRKRAEHNELEISTLEELSLHQQDIEKIEYLDKWCRDLRILYLQSNLIEKIENVSRLKKLEYLNLALNNVERIENLEGCESLNKLDLTVNFVGELTSICTLQSLEFLRELYLTGNPCTEYEGYRDYVIATLPQLAKLDGTDIEKSERIAAVQKYSTVRDFIITQQNMYMVKREKERVEEQLKLEQKERPGFDGRWYTDINQSDAAGDKIDKGADNELDEAEKWEQEKKSFWEETTAYTPESRKQMHEHMKKAREKDEKKDKEPEKKRERQLFNEADGRPLNINEAKVDFTFTDDEKKCQYVLDIAAFKHMDTSLMDADVHPFYVRVVFKGKIFQLCLDEEVNADKSKAQRSTTTGHLVITMPKANSTITSAELNHSKVDKTCKEKKASTDSNLLEVDPSKHSMPDIVNIVKDKEYLPPLGTVKKRQTKERENSPDFIDDPDQSIGLSLVGVTLMAGLTVPERLGLDKGQHVLKIGKSFAGKDQFHTIRYDFKPASVDTNQESKVLVGSENAVEVHVPHVQGSGTSHTVYKGNKRSLQKECVLIINHDTGEISLEKLNCAIQLKKTRSESTAPRLPLNQRPLTPIEKSKSSPARKAPVKPHPSVSNQSSQGSHKPPPTNTPSSAEIFSAELGSVDMDISSSSSSDSSSDNSDSDSDQETNNAKAMNSTADLQKDKGSENRPVNTALPTQYLHTLSEYYSMFHHLSLVCCWYSSLLNCSKLVPRHCVSF</sequence>
<keyword evidence="15" id="KW-0966">Cell projection</keyword>
<evidence type="ECO:0000256" key="7">
    <source>
        <dbReference type="ARBA" id="ARBA00022614"/>
    </source>
</evidence>
<keyword evidence="6" id="KW-0597">Phosphoprotein</keyword>
<feature type="compositionally biased region" description="Basic and acidic residues" evidence="17">
    <location>
        <begin position="248"/>
        <end position="285"/>
    </location>
</feature>
<dbReference type="InterPro" id="IPR001611">
    <property type="entry name" value="Leu-rich_rpt"/>
</dbReference>
<dbReference type="FunFam" id="3.80.10.10:FF:000052">
    <property type="entry name" value="Leucine rich repeat containing 6"/>
    <property type="match status" value="1"/>
</dbReference>
<evidence type="ECO:0000259" key="18">
    <source>
        <dbReference type="SMART" id="SM00446"/>
    </source>
</evidence>
<dbReference type="Proteomes" id="UP000593567">
    <property type="component" value="Unassembled WGS sequence"/>
</dbReference>
<evidence type="ECO:0000256" key="8">
    <source>
        <dbReference type="ARBA" id="ARBA00022737"/>
    </source>
</evidence>
<dbReference type="AlphaFoldDB" id="A0A7J7KM76"/>
<dbReference type="Pfam" id="PF14580">
    <property type="entry name" value="LRR_9"/>
    <property type="match status" value="1"/>
</dbReference>
<dbReference type="GO" id="GO:0032783">
    <property type="term" value="C:super elongation complex"/>
    <property type="evidence" value="ECO:0007669"/>
    <property type="project" value="InterPro"/>
</dbReference>
<feature type="region of interest" description="Disordered" evidence="17">
    <location>
        <begin position="227"/>
        <end position="285"/>
    </location>
</feature>
<comment type="caution">
    <text evidence="19">The sequence shown here is derived from an EMBL/GenBank/DDBJ whole genome shotgun (WGS) entry which is preliminary data.</text>
</comment>
<dbReference type="GO" id="GO:0005929">
    <property type="term" value="C:cilium"/>
    <property type="evidence" value="ECO:0007669"/>
    <property type="project" value="UniProtKB-SubCell"/>
</dbReference>
<dbReference type="OrthoDB" id="10250990at2759"/>
<dbReference type="Pfam" id="PF09816">
    <property type="entry name" value="EAF"/>
    <property type="match status" value="1"/>
</dbReference>
<keyword evidence="5" id="KW-0963">Cytoplasm</keyword>
<evidence type="ECO:0000256" key="3">
    <source>
        <dbReference type="ARBA" id="ARBA00004496"/>
    </source>
</evidence>
<evidence type="ECO:0000256" key="13">
    <source>
        <dbReference type="ARBA" id="ARBA00023163"/>
    </source>
</evidence>
<reference evidence="19" key="1">
    <citation type="submission" date="2020-06" db="EMBL/GenBank/DDBJ databases">
        <title>Draft genome of Bugula neritina, a colonial animal packing powerful symbionts and potential medicines.</title>
        <authorList>
            <person name="Rayko M."/>
        </authorList>
    </citation>
    <scope>NUCLEOTIDE SEQUENCE [LARGE SCALE GENOMIC DNA]</scope>
    <source>
        <strain evidence="19">Kwan_BN1</strain>
    </source>
</reference>
<evidence type="ECO:0000256" key="10">
    <source>
        <dbReference type="ARBA" id="ARBA00023054"/>
    </source>
</evidence>
<gene>
    <name evidence="19" type="ORF">EB796_002457</name>
</gene>
<feature type="domain" description="U2A'/phosphoprotein 32 family A C-terminal" evidence="18">
    <location>
        <begin position="128"/>
        <end position="146"/>
    </location>
</feature>
<accession>A0A7J7KM76</accession>
<name>A0A7J7KM76_BUGNE</name>
<evidence type="ECO:0000256" key="15">
    <source>
        <dbReference type="ARBA" id="ARBA00023273"/>
    </source>
</evidence>
<evidence type="ECO:0000313" key="20">
    <source>
        <dbReference type="Proteomes" id="UP000593567"/>
    </source>
</evidence>
<protein>
    <submittedName>
        <fullName evidence="19">LRRC6</fullName>
    </submittedName>
</protein>
<evidence type="ECO:0000256" key="4">
    <source>
        <dbReference type="ARBA" id="ARBA00007798"/>
    </source>
</evidence>
<dbReference type="Gene3D" id="3.80.10.10">
    <property type="entry name" value="Ribonuclease Inhibitor"/>
    <property type="match status" value="1"/>
</dbReference>
<comment type="similarity">
    <text evidence="16">Belongs to the tilB family.</text>
</comment>
<dbReference type="InterPro" id="IPR056496">
    <property type="entry name" value="CS_DNAAF11_C"/>
</dbReference>
<feature type="compositionally biased region" description="Basic and acidic residues" evidence="17">
    <location>
        <begin position="227"/>
        <end position="239"/>
    </location>
</feature>
<comment type="subcellular location">
    <subcellularLocation>
        <location evidence="2">Cell projection</location>
        <location evidence="2">Cilium</location>
    </subcellularLocation>
    <subcellularLocation>
        <location evidence="3">Cytoplasm</location>
    </subcellularLocation>
    <subcellularLocation>
        <location evidence="1">Nucleus</location>
    </subcellularLocation>
</comment>
<evidence type="ECO:0000256" key="16">
    <source>
        <dbReference type="ARBA" id="ARBA00049982"/>
    </source>
</evidence>
<keyword evidence="10" id="KW-0175">Coiled coil</keyword>
<comment type="similarity">
    <text evidence="4">Belongs to the EAF family.</text>
</comment>
<evidence type="ECO:0000256" key="5">
    <source>
        <dbReference type="ARBA" id="ARBA00022490"/>
    </source>
</evidence>
<dbReference type="EMBL" id="VXIV02000288">
    <property type="protein sequence ID" value="KAF6039262.1"/>
    <property type="molecule type" value="Genomic_DNA"/>
</dbReference>
<dbReference type="InterPro" id="IPR027093">
    <property type="entry name" value="EAF_fam"/>
</dbReference>
<keyword evidence="9" id="KW-0805">Transcription regulation</keyword>
<evidence type="ECO:0000256" key="9">
    <source>
        <dbReference type="ARBA" id="ARBA00023015"/>
    </source>
</evidence>
<evidence type="ECO:0000256" key="6">
    <source>
        <dbReference type="ARBA" id="ARBA00022553"/>
    </source>
</evidence>
<dbReference type="PANTHER" id="PTHR15970:SF2">
    <property type="entry name" value="ELL-ASSOCIATED FACTOR EAF"/>
    <property type="match status" value="1"/>
</dbReference>
<evidence type="ECO:0000256" key="17">
    <source>
        <dbReference type="SAM" id="MobiDB-lite"/>
    </source>
</evidence>
<dbReference type="PROSITE" id="PS51450">
    <property type="entry name" value="LRR"/>
    <property type="match status" value="2"/>
</dbReference>
<evidence type="ECO:0000313" key="19">
    <source>
        <dbReference type="EMBL" id="KAF6039262.1"/>
    </source>
</evidence>